<evidence type="ECO:0000313" key="1">
    <source>
        <dbReference type="EMBL" id="QLI81303.1"/>
    </source>
</evidence>
<sequence length="87" mass="8900">MKRVIRLGDPTSHGGVVISAAPKSVLFDKPVARVGDKVTCPIKGHGTCPIVEGDPTWLVDGKAVALEGHKTACGAALISTMPQVGKG</sequence>
<protein>
    <submittedName>
        <fullName evidence="1">PAAR domain-containing protein</fullName>
    </submittedName>
</protein>
<dbReference type="KEGG" id="cfon:HZU75_07065"/>
<evidence type="ECO:0000313" key="2">
    <source>
        <dbReference type="Proteomes" id="UP000510822"/>
    </source>
</evidence>
<organism evidence="1 2">
    <name type="scientific">Chitinibacter fontanus</name>
    <dbReference type="NCBI Taxonomy" id="1737446"/>
    <lineage>
        <taxon>Bacteria</taxon>
        <taxon>Pseudomonadati</taxon>
        <taxon>Pseudomonadota</taxon>
        <taxon>Betaproteobacteria</taxon>
        <taxon>Neisseriales</taxon>
        <taxon>Chitinibacteraceae</taxon>
        <taxon>Chitinibacter</taxon>
    </lineage>
</organism>
<dbReference type="CDD" id="cd14744">
    <property type="entry name" value="PAAR_CT_2"/>
    <property type="match status" value="1"/>
</dbReference>
<dbReference type="InterPro" id="IPR008727">
    <property type="entry name" value="PAAR_motif"/>
</dbReference>
<dbReference type="Gene3D" id="2.60.200.60">
    <property type="match status" value="1"/>
</dbReference>
<gene>
    <name evidence="1" type="ORF">HZU75_07065</name>
</gene>
<keyword evidence="2" id="KW-1185">Reference proteome</keyword>
<accession>A0A7D5Z5D7</accession>
<dbReference type="Proteomes" id="UP000510822">
    <property type="component" value="Chromosome"/>
</dbReference>
<reference evidence="1 2" key="1">
    <citation type="journal article" date="2016" name="Int. J. Syst. Evol. Microbiol.">
        <title>Chitinibacter fontanus sp. nov., isolated from a spring.</title>
        <authorList>
            <person name="Sheu S.Y."/>
            <person name="Li Y.S."/>
            <person name="Young C.C."/>
            <person name="Chen W.M."/>
        </authorList>
    </citation>
    <scope>NUCLEOTIDE SEQUENCE [LARGE SCALE GENOMIC DNA]</scope>
    <source>
        <strain evidence="1 2">STM-7</strain>
    </source>
</reference>
<dbReference type="RefSeq" id="WP_180308430.1">
    <property type="nucleotide sequence ID" value="NZ_CP058952.1"/>
</dbReference>
<dbReference type="Pfam" id="PF05488">
    <property type="entry name" value="PAAR_motif"/>
    <property type="match status" value="1"/>
</dbReference>
<dbReference type="EMBL" id="CP058952">
    <property type="protein sequence ID" value="QLI81303.1"/>
    <property type="molecule type" value="Genomic_DNA"/>
</dbReference>
<name>A0A7D5Z5D7_9NEIS</name>
<proteinExistence type="predicted"/>
<dbReference type="AlphaFoldDB" id="A0A7D5Z5D7"/>